<evidence type="ECO:0000256" key="10">
    <source>
        <dbReference type="PIRSR" id="PIRSR001399-2"/>
    </source>
</evidence>
<evidence type="ECO:0000256" key="1">
    <source>
        <dbReference type="ARBA" id="ARBA00001864"/>
    </source>
</evidence>
<dbReference type="InterPro" id="IPR001874">
    <property type="entry name" value="DHquinase_II"/>
</dbReference>
<gene>
    <name evidence="8 12" type="primary">aroQ</name>
    <name evidence="12" type="ORF">OHM77_09125</name>
</gene>
<evidence type="ECO:0000256" key="9">
    <source>
        <dbReference type="PIRSR" id="PIRSR001399-1"/>
    </source>
</evidence>
<dbReference type="NCBIfam" id="NF003804">
    <property type="entry name" value="PRK05395.1-1"/>
    <property type="match status" value="1"/>
</dbReference>
<dbReference type="Proteomes" id="UP001234916">
    <property type="component" value="Chromosome"/>
</dbReference>
<comment type="pathway">
    <text evidence="3 8">Metabolic intermediate biosynthesis; chorismate biosynthesis; chorismate from D-erythrose 4-phosphate and phosphoenolpyruvate: step 3/7.</text>
</comment>
<dbReference type="PIRSF" id="PIRSF001399">
    <property type="entry name" value="DHquinase_II"/>
    <property type="match status" value="1"/>
</dbReference>
<dbReference type="KEGG" id="npv:OHM77_09125"/>
<evidence type="ECO:0000256" key="5">
    <source>
        <dbReference type="ARBA" id="ARBA00011193"/>
    </source>
</evidence>
<evidence type="ECO:0000313" key="12">
    <source>
        <dbReference type="EMBL" id="WIM04863.1"/>
    </source>
</evidence>
<dbReference type="HAMAP" id="MF_00169">
    <property type="entry name" value="AroQ"/>
    <property type="match status" value="1"/>
</dbReference>
<comment type="function">
    <text evidence="2 8">Catalyzes a trans-dehydration via an enolate intermediate.</text>
</comment>
<dbReference type="GO" id="GO:0009423">
    <property type="term" value="P:chorismate biosynthetic process"/>
    <property type="evidence" value="ECO:0007669"/>
    <property type="project" value="UniProtKB-UniRule"/>
</dbReference>
<feature type="active site" description="Proton donor" evidence="8 9">
    <location>
        <position position="119"/>
    </location>
</feature>
<evidence type="ECO:0000256" key="11">
    <source>
        <dbReference type="PIRSR" id="PIRSR001399-3"/>
    </source>
</evidence>
<dbReference type="InterPro" id="IPR036441">
    <property type="entry name" value="DHquinase_II_sf"/>
</dbReference>
<dbReference type="NCBIfam" id="NF003807">
    <property type="entry name" value="PRK05395.1-4"/>
    <property type="match status" value="1"/>
</dbReference>
<dbReference type="Pfam" id="PF01220">
    <property type="entry name" value="DHquinase_II"/>
    <property type="match status" value="1"/>
</dbReference>
<accession>A0AA49FJX7</accession>
<feature type="binding site" evidence="8 10">
    <location>
        <position position="106"/>
    </location>
    <ligand>
        <name>substrate</name>
    </ligand>
</feature>
<dbReference type="NCBIfam" id="NF003806">
    <property type="entry name" value="PRK05395.1-3"/>
    <property type="match status" value="1"/>
</dbReference>
<dbReference type="PROSITE" id="PS01029">
    <property type="entry name" value="DEHYDROQUINASE_II"/>
    <property type="match status" value="1"/>
</dbReference>
<dbReference type="AlphaFoldDB" id="A0AA49FJX7"/>
<dbReference type="Gene3D" id="3.40.50.9100">
    <property type="entry name" value="Dehydroquinase, class II"/>
    <property type="match status" value="1"/>
</dbReference>
<dbReference type="SUPFAM" id="SSF52304">
    <property type="entry name" value="Type II 3-dehydroquinate dehydratase"/>
    <property type="match status" value="1"/>
</dbReference>
<keyword evidence="8" id="KW-0057">Aromatic amino acid biosynthesis</keyword>
<dbReference type="CDD" id="cd00466">
    <property type="entry name" value="DHQase_II"/>
    <property type="match status" value="1"/>
</dbReference>
<feature type="active site" description="Proton acceptor" evidence="8 9">
    <location>
        <position position="41"/>
    </location>
</feature>
<evidence type="ECO:0000256" key="7">
    <source>
        <dbReference type="ARBA" id="ARBA00023239"/>
    </source>
</evidence>
<dbReference type="EC" id="4.2.1.10" evidence="6 8"/>
<proteinExistence type="inferred from homology"/>
<comment type="similarity">
    <text evidence="4 8">Belongs to the type-II 3-dehydroquinase family.</text>
</comment>
<dbReference type="GO" id="GO:0009073">
    <property type="term" value="P:aromatic amino acid family biosynthetic process"/>
    <property type="evidence" value="ECO:0007669"/>
    <property type="project" value="UniProtKB-KW"/>
</dbReference>
<evidence type="ECO:0000256" key="3">
    <source>
        <dbReference type="ARBA" id="ARBA00004902"/>
    </source>
</evidence>
<evidence type="ECO:0000256" key="2">
    <source>
        <dbReference type="ARBA" id="ARBA00003924"/>
    </source>
</evidence>
<dbReference type="GO" id="GO:0008652">
    <property type="term" value="P:amino acid biosynthetic process"/>
    <property type="evidence" value="ECO:0007669"/>
    <property type="project" value="UniProtKB-KW"/>
</dbReference>
<dbReference type="NCBIfam" id="TIGR01088">
    <property type="entry name" value="aroQ"/>
    <property type="match status" value="1"/>
</dbReference>
<organism evidence="12">
    <name type="scientific">Candidatus Nitricoxidivorans perseverans</name>
    <dbReference type="NCBI Taxonomy" id="2975601"/>
    <lineage>
        <taxon>Bacteria</taxon>
        <taxon>Pseudomonadati</taxon>
        <taxon>Pseudomonadota</taxon>
        <taxon>Betaproteobacteria</taxon>
        <taxon>Nitrosomonadales</taxon>
        <taxon>Sterolibacteriaceae</taxon>
        <taxon>Candidatus Nitricoxidivorans</taxon>
    </lineage>
</organism>
<feature type="site" description="Transition state stabilizer" evidence="8 11">
    <location>
        <position position="36"/>
    </location>
</feature>
<name>A0AA49FJX7_9PROT</name>
<evidence type="ECO:0000256" key="4">
    <source>
        <dbReference type="ARBA" id="ARBA00011037"/>
    </source>
</evidence>
<feature type="binding site" evidence="8 10">
    <location>
        <position position="93"/>
    </location>
    <ligand>
        <name>substrate</name>
    </ligand>
</feature>
<keyword evidence="8" id="KW-0028">Amino-acid biosynthesis</keyword>
<dbReference type="InterPro" id="IPR018509">
    <property type="entry name" value="DHquinase_II_CS"/>
</dbReference>
<feature type="binding site" evidence="8 10">
    <location>
        <begin position="120"/>
        <end position="121"/>
    </location>
    <ligand>
        <name>substrate</name>
    </ligand>
</feature>
<dbReference type="GO" id="GO:0003855">
    <property type="term" value="F:3-dehydroquinate dehydratase activity"/>
    <property type="evidence" value="ECO:0007669"/>
    <property type="project" value="UniProtKB-UniRule"/>
</dbReference>
<comment type="catalytic activity">
    <reaction evidence="1 8">
        <text>3-dehydroquinate = 3-dehydroshikimate + H2O</text>
        <dbReference type="Rhea" id="RHEA:21096"/>
        <dbReference type="ChEBI" id="CHEBI:15377"/>
        <dbReference type="ChEBI" id="CHEBI:16630"/>
        <dbReference type="ChEBI" id="CHEBI:32364"/>
        <dbReference type="EC" id="4.2.1.10"/>
    </reaction>
</comment>
<dbReference type="GO" id="GO:0019631">
    <property type="term" value="P:quinate catabolic process"/>
    <property type="evidence" value="ECO:0007669"/>
    <property type="project" value="TreeGrafter"/>
</dbReference>
<dbReference type="PANTHER" id="PTHR21272">
    <property type="entry name" value="CATABOLIC 3-DEHYDROQUINASE"/>
    <property type="match status" value="1"/>
</dbReference>
<feature type="binding site" evidence="8 10">
    <location>
        <position position="130"/>
    </location>
    <ligand>
        <name>substrate</name>
    </ligand>
</feature>
<dbReference type="PANTHER" id="PTHR21272:SF3">
    <property type="entry name" value="CATABOLIC 3-DEHYDROQUINASE"/>
    <property type="match status" value="1"/>
</dbReference>
<comment type="subunit">
    <text evidence="5 8">Homododecamer.</text>
</comment>
<protein>
    <recommendedName>
        <fullName evidence="6 8">3-dehydroquinate dehydratase</fullName>
        <shortName evidence="8">3-dehydroquinase</shortName>
        <ecNumber evidence="6 8">4.2.1.10</ecNumber>
    </recommendedName>
    <alternativeName>
        <fullName evidence="8">Type II DHQase</fullName>
    </alternativeName>
</protein>
<dbReference type="EMBL" id="CP107246">
    <property type="protein sequence ID" value="WIM04863.1"/>
    <property type="molecule type" value="Genomic_DNA"/>
</dbReference>
<evidence type="ECO:0000256" key="8">
    <source>
        <dbReference type="HAMAP-Rule" id="MF_00169"/>
    </source>
</evidence>
<feature type="binding site" evidence="8 10">
    <location>
        <position position="99"/>
    </location>
    <ligand>
        <name>substrate</name>
    </ligand>
</feature>
<dbReference type="NCBIfam" id="NF003805">
    <property type="entry name" value="PRK05395.1-2"/>
    <property type="match status" value="1"/>
</dbReference>
<reference evidence="12" key="1">
    <citation type="journal article" date="2023" name="Nat. Microbiol.">
        <title>Enrichment and characterization of a nitric oxide-reducing microbial community in a continuous bioreactor.</title>
        <authorList>
            <person name="Garrido-Amador P."/>
            <person name="Stortenbeker N."/>
            <person name="Wessels H.J.C.T."/>
            <person name="Speth D.R."/>
            <person name="Garcia-Heredia I."/>
            <person name="Kartal B."/>
        </authorList>
    </citation>
    <scope>NUCLEOTIDE SEQUENCE</scope>
    <source>
        <strain evidence="12">MAG1</strain>
    </source>
</reference>
<evidence type="ECO:0000256" key="6">
    <source>
        <dbReference type="ARBA" id="ARBA00012060"/>
    </source>
</evidence>
<sequence>MSKQTARKTGHDSGPFSDRARILVLHGPNLNLLGRREPEIYGRTTLADIHAGMEARAHVVGVQIESFQSNSEGELIDRVQAASAEGVEFIIINPGGYTHTSVALRDALAAVAIPFIEVHLSNIHAREAFRRHSYFSEIAVGVICGFGAQGYELALDAALARIRKPG</sequence>
<keyword evidence="7 8" id="KW-0456">Lyase</keyword>